<dbReference type="InterPro" id="IPR008920">
    <property type="entry name" value="TF_FadR/GntR_C"/>
</dbReference>
<reference evidence="5 6" key="1">
    <citation type="submission" date="2016-10" db="EMBL/GenBank/DDBJ databases">
        <authorList>
            <person name="de Groot N.N."/>
        </authorList>
    </citation>
    <scope>NUCLEOTIDE SEQUENCE [LARGE SCALE GENOMIC DNA]</scope>
    <source>
        <strain evidence="5 6">DSM 21800</strain>
    </source>
</reference>
<dbReference type="STRING" id="630515.SAMN04489812_3093"/>
<dbReference type="Pfam" id="PF00392">
    <property type="entry name" value="GntR"/>
    <property type="match status" value="1"/>
</dbReference>
<feature type="domain" description="HTH gntR-type" evidence="4">
    <location>
        <begin position="18"/>
        <end position="86"/>
    </location>
</feature>
<dbReference type="InterPro" id="IPR036388">
    <property type="entry name" value="WH-like_DNA-bd_sf"/>
</dbReference>
<dbReference type="SUPFAM" id="SSF48008">
    <property type="entry name" value="GntR ligand-binding domain-like"/>
    <property type="match status" value="1"/>
</dbReference>
<dbReference type="CDD" id="cd07377">
    <property type="entry name" value="WHTH_GntR"/>
    <property type="match status" value="1"/>
</dbReference>
<sequence>MPPLSSITPPPTSLSRTDSLSGRLADAILDLIRTDGLTTGDAIPSARTLASRFEVTTPTIREALRQLEATGAVELRHGSGTYVGPTIDRAVMVNPHRAPLTKESVLELIGARELIEPDTAAAAALARTDDQLRRLELASGNALNPPGDRPVAYHFHIELAAATGNRLMRELIESLILVRGRQQRAIRRLYDERERDHREHLEILAAVHDRDPAQARQLTRDHLAHIREAISSADLQADAAAADGDR</sequence>
<dbReference type="PRINTS" id="PR00035">
    <property type="entry name" value="HTHGNTR"/>
</dbReference>
<organism evidence="5 6">
    <name type="scientific">Microlunatus soli</name>
    <dbReference type="NCBI Taxonomy" id="630515"/>
    <lineage>
        <taxon>Bacteria</taxon>
        <taxon>Bacillati</taxon>
        <taxon>Actinomycetota</taxon>
        <taxon>Actinomycetes</taxon>
        <taxon>Propionibacteriales</taxon>
        <taxon>Propionibacteriaceae</taxon>
        <taxon>Microlunatus</taxon>
    </lineage>
</organism>
<dbReference type="Gene3D" id="1.10.10.10">
    <property type="entry name" value="Winged helix-like DNA-binding domain superfamily/Winged helix DNA-binding domain"/>
    <property type="match status" value="1"/>
</dbReference>
<keyword evidence="1" id="KW-0805">Transcription regulation</keyword>
<proteinExistence type="predicted"/>
<evidence type="ECO:0000256" key="2">
    <source>
        <dbReference type="ARBA" id="ARBA00023125"/>
    </source>
</evidence>
<dbReference type="GO" id="GO:0003677">
    <property type="term" value="F:DNA binding"/>
    <property type="evidence" value="ECO:0007669"/>
    <property type="project" value="UniProtKB-KW"/>
</dbReference>
<evidence type="ECO:0000313" key="5">
    <source>
        <dbReference type="EMBL" id="SDS80553.1"/>
    </source>
</evidence>
<dbReference type="AlphaFoldDB" id="A0A1H1V793"/>
<evidence type="ECO:0000256" key="3">
    <source>
        <dbReference type="ARBA" id="ARBA00023163"/>
    </source>
</evidence>
<accession>A0A1H1V793</accession>
<dbReference type="GO" id="GO:0003700">
    <property type="term" value="F:DNA-binding transcription factor activity"/>
    <property type="evidence" value="ECO:0007669"/>
    <property type="project" value="InterPro"/>
</dbReference>
<dbReference type="InterPro" id="IPR036390">
    <property type="entry name" value="WH_DNA-bd_sf"/>
</dbReference>
<dbReference type="PANTHER" id="PTHR43537">
    <property type="entry name" value="TRANSCRIPTIONAL REGULATOR, GNTR FAMILY"/>
    <property type="match status" value="1"/>
</dbReference>
<dbReference type="SMART" id="SM00345">
    <property type="entry name" value="HTH_GNTR"/>
    <property type="match status" value="1"/>
</dbReference>
<dbReference type="PANTHER" id="PTHR43537:SF5">
    <property type="entry name" value="UXU OPERON TRANSCRIPTIONAL REGULATOR"/>
    <property type="match status" value="1"/>
</dbReference>
<dbReference type="InterPro" id="IPR000524">
    <property type="entry name" value="Tscrpt_reg_HTH_GntR"/>
</dbReference>
<gene>
    <name evidence="5" type="ORF">SAMN04489812_3093</name>
</gene>
<dbReference type="SMART" id="SM00895">
    <property type="entry name" value="FCD"/>
    <property type="match status" value="1"/>
</dbReference>
<evidence type="ECO:0000256" key="1">
    <source>
        <dbReference type="ARBA" id="ARBA00023015"/>
    </source>
</evidence>
<dbReference type="InterPro" id="IPR011711">
    <property type="entry name" value="GntR_C"/>
</dbReference>
<dbReference type="Gene3D" id="1.20.120.530">
    <property type="entry name" value="GntR ligand-binding domain-like"/>
    <property type="match status" value="1"/>
</dbReference>
<keyword evidence="3" id="KW-0804">Transcription</keyword>
<keyword evidence="2" id="KW-0238">DNA-binding</keyword>
<dbReference type="PROSITE" id="PS50949">
    <property type="entry name" value="HTH_GNTR"/>
    <property type="match status" value="1"/>
</dbReference>
<dbReference type="OrthoDB" id="155424at2"/>
<evidence type="ECO:0000313" key="6">
    <source>
        <dbReference type="Proteomes" id="UP000199103"/>
    </source>
</evidence>
<dbReference type="SUPFAM" id="SSF46785">
    <property type="entry name" value="Winged helix' DNA-binding domain"/>
    <property type="match status" value="1"/>
</dbReference>
<dbReference type="EMBL" id="LT629772">
    <property type="protein sequence ID" value="SDS80553.1"/>
    <property type="molecule type" value="Genomic_DNA"/>
</dbReference>
<evidence type="ECO:0000259" key="4">
    <source>
        <dbReference type="PROSITE" id="PS50949"/>
    </source>
</evidence>
<dbReference type="Proteomes" id="UP000199103">
    <property type="component" value="Chromosome I"/>
</dbReference>
<protein>
    <submittedName>
        <fullName evidence="5">FCD domain-containing protein</fullName>
    </submittedName>
</protein>
<keyword evidence="6" id="KW-1185">Reference proteome</keyword>
<dbReference type="Pfam" id="PF07729">
    <property type="entry name" value="FCD"/>
    <property type="match status" value="1"/>
</dbReference>
<name>A0A1H1V793_9ACTN</name>